<reference evidence="4" key="1">
    <citation type="submission" date="2018-06" db="EMBL/GenBank/DDBJ databases">
        <authorList>
            <person name="Zhirakovskaya E."/>
        </authorList>
    </citation>
    <scope>NUCLEOTIDE SEQUENCE</scope>
</reference>
<gene>
    <name evidence="4" type="ORF">MNBD_ALPHA05-1534</name>
</gene>
<evidence type="ECO:0000256" key="2">
    <source>
        <dbReference type="ARBA" id="ARBA00022884"/>
    </source>
</evidence>
<dbReference type="GO" id="GO:0070930">
    <property type="term" value="P:trans-translation-dependent protein tagging"/>
    <property type="evidence" value="ECO:0007669"/>
    <property type="project" value="TreeGrafter"/>
</dbReference>
<dbReference type="HAMAP" id="MF_00023">
    <property type="entry name" value="SmpB"/>
    <property type="match status" value="1"/>
</dbReference>
<feature type="compositionally biased region" description="Basic and acidic residues" evidence="3">
    <location>
        <begin position="135"/>
        <end position="157"/>
    </location>
</feature>
<sequence length="157" mass="18150">MADSKTDNRKVIAVNRRARFDYLINDVLEVGIVLTGTEVKAMREGKVNIAESYASPENGEIWLINANIPEYSAGNRQNHEPKRPRKLLLHRREMVRLVQAVERKGFTLVPLRLYFNARGMAKLEIGIGQGKKQHDKRETSKDRDWARSKQRLLRDRG</sequence>
<dbReference type="NCBIfam" id="NF003843">
    <property type="entry name" value="PRK05422.1"/>
    <property type="match status" value="1"/>
</dbReference>
<evidence type="ECO:0000256" key="1">
    <source>
        <dbReference type="ARBA" id="ARBA00022490"/>
    </source>
</evidence>
<organism evidence="4">
    <name type="scientific">hydrothermal vent metagenome</name>
    <dbReference type="NCBI Taxonomy" id="652676"/>
    <lineage>
        <taxon>unclassified sequences</taxon>
        <taxon>metagenomes</taxon>
        <taxon>ecological metagenomes</taxon>
    </lineage>
</organism>
<evidence type="ECO:0000256" key="3">
    <source>
        <dbReference type="SAM" id="MobiDB-lite"/>
    </source>
</evidence>
<dbReference type="Gene3D" id="2.40.280.10">
    <property type="match status" value="1"/>
</dbReference>
<accession>A0A3B0RXF7</accession>
<keyword evidence="1" id="KW-0963">Cytoplasm</keyword>
<dbReference type="InterPro" id="IPR000037">
    <property type="entry name" value="SsrA-bd_prot"/>
</dbReference>
<keyword evidence="2" id="KW-0694">RNA-binding</keyword>
<feature type="region of interest" description="Disordered" evidence="3">
    <location>
        <begin position="127"/>
        <end position="157"/>
    </location>
</feature>
<name>A0A3B0RXF7_9ZZZZ</name>
<dbReference type="InterPro" id="IPR023620">
    <property type="entry name" value="SmpB"/>
</dbReference>
<evidence type="ECO:0000313" key="4">
    <source>
        <dbReference type="EMBL" id="VAV98564.1"/>
    </source>
</evidence>
<dbReference type="GO" id="GO:0005829">
    <property type="term" value="C:cytosol"/>
    <property type="evidence" value="ECO:0007669"/>
    <property type="project" value="TreeGrafter"/>
</dbReference>
<dbReference type="AlphaFoldDB" id="A0A3B0RXF7"/>
<dbReference type="PANTHER" id="PTHR30308:SF2">
    <property type="entry name" value="SSRA-BINDING PROTEIN"/>
    <property type="match status" value="1"/>
</dbReference>
<dbReference type="CDD" id="cd09294">
    <property type="entry name" value="SmpB"/>
    <property type="match status" value="1"/>
</dbReference>
<dbReference type="Pfam" id="PF01668">
    <property type="entry name" value="SmpB"/>
    <property type="match status" value="1"/>
</dbReference>
<proteinExistence type="inferred from homology"/>
<dbReference type="PANTHER" id="PTHR30308">
    <property type="entry name" value="TMRNA-BINDING COMPONENT OF TRANS-TRANSLATION TAGGING COMPLEX"/>
    <property type="match status" value="1"/>
</dbReference>
<dbReference type="GO" id="GO:0003723">
    <property type="term" value="F:RNA binding"/>
    <property type="evidence" value="ECO:0007669"/>
    <property type="project" value="UniProtKB-KW"/>
</dbReference>
<dbReference type="EMBL" id="UOEH01000255">
    <property type="protein sequence ID" value="VAV98564.1"/>
    <property type="molecule type" value="Genomic_DNA"/>
</dbReference>
<dbReference type="NCBIfam" id="TIGR00086">
    <property type="entry name" value="smpB"/>
    <property type="match status" value="1"/>
</dbReference>
<dbReference type="SUPFAM" id="SSF74982">
    <property type="entry name" value="Small protein B (SmpB)"/>
    <property type="match status" value="1"/>
</dbReference>
<protein>
    <submittedName>
        <fullName evidence="4">TmRNA-binding protein SmpB</fullName>
    </submittedName>
</protein>